<evidence type="ECO:0000313" key="2">
    <source>
        <dbReference type="EMBL" id="MBB5472498.1"/>
    </source>
</evidence>
<dbReference type="AlphaFoldDB" id="A0A511FDU1"/>
<dbReference type="RefSeq" id="WP_146838498.1">
    <property type="nucleotide sequence ID" value="NZ_BJVQ01000037.1"/>
</dbReference>
<dbReference type="Proteomes" id="UP000564629">
    <property type="component" value="Unassembled WGS sequence"/>
</dbReference>
<reference evidence="2 4" key="2">
    <citation type="submission" date="2020-08" db="EMBL/GenBank/DDBJ databases">
        <title>Sequencing the genomes of 1000 actinobacteria strains.</title>
        <authorList>
            <person name="Klenk H.-P."/>
        </authorList>
    </citation>
    <scope>NUCLEOTIDE SEQUENCE [LARGE SCALE GENOMIC DNA]</scope>
    <source>
        <strain evidence="2 4">DSM 9581</strain>
    </source>
</reference>
<evidence type="ECO:0000313" key="3">
    <source>
        <dbReference type="Proteomes" id="UP000321723"/>
    </source>
</evidence>
<evidence type="ECO:0000313" key="4">
    <source>
        <dbReference type="Proteomes" id="UP000564629"/>
    </source>
</evidence>
<comment type="caution">
    <text evidence="1">The sequence shown here is derived from an EMBL/GenBank/DDBJ whole genome shotgun (WGS) entry which is preliminary data.</text>
</comment>
<reference evidence="1 3" key="1">
    <citation type="submission" date="2019-07" db="EMBL/GenBank/DDBJ databases">
        <title>Whole genome shotgun sequence of Cellulomonas hominis NBRC 16055.</title>
        <authorList>
            <person name="Hosoyama A."/>
            <person name="Uohara A."/>
            <person name="Ohji S."/>
            <person name="Ichikawa N."/>
        </authorList>
    </citation>
    <scope>NUCLEOTIDE SEQUENCE [LARGE SCALE GENOMIC DNA]</scope>
    <source>
        <strain evidence="1 3">NBRC 16055</strain>
    </source>
</reference>
<evidence type="ECO:0000313" key="1">
    <source>
        <dbReference type="EMBL" id="GEL47416.1"/>
    </source>
</evidence>
<dbReference type="EMBL" id="BJVQ01000037">
    <property type="protein sequence ID" value="GEL47416.1"/>
    <property type="molecule type" value="Genomic_DNA"/>
</dbReference>
<name>A0A511FDU1_9CELL</name>
<sequence length="111" mass="12042">MDDGERAERRFRRKVGQALMAALEAVPEIRPMRCTIHDQALSDCTAEDHECTVLDAEPYPTALLTGFVVTVQFNVPKPDPDHDPTEGAAFVAPDQPRATTLGLLALAGEAL</sequence>
<dbReference type="EMBL" id="JACHDN010000001">
    <property type="protein sequence ID" value="MBB5472498.1"/>
    <property type="molecule type" value="Genomic_DNA"/>
</dbReference>
<organism evidence="1 3">
    <name type="scientific">Cellulomonas hominis</name>
    <dbReference type="NCBI Taxonomy" id="156981"/>
    <lineage>
        <taxon>Bacteria</taxon>
        <taxon>Bacillati</taxon>
        <taxon>Actinomycetota</taxon>
        <taxon>Actinomycetes</taxon>
        <taxon>Micrococcales</taxon>
        <taxon>Cellulomonadaceae</taxon>
        <taxon>Cellulomonas</taxon>
    </lineage>
</organism>
<protein>
    <submittedName>
        <fullName evidence="1">Uncharacterized protein</fullName>
    </submittedName>
</protein>
<gene>
    <name evidence="1" type="ORF">CHO01_25320</name>
    <name evidence="2" type="ORF">HNR08_001234</name>
</gene>
<keyword evidence="3" id="KW-1185">Reference proteome</keyword>
<dbReference type="Proteomes" id="UP000321723">
    <property type="component" value="Unassembled WGS sequence"/>
</dbReference>
<proteinExistence type="predicted"/>
<accession>A0A511FDU1</accession>